<dbReference type="EMBL" id="GBRH01260122">
    <property type="protein sequence ID" value="JAD37773.1"/>
    <property type="molecule type" value="Transcribed_RNA"/>
</dbReference>
<dbReference type="AlphaFoldDB" id="A0A0A8ZJB5"/>
<sequence length="39" mass="4418">MIIIAEEDDIILGRVPYTAKLNWPCYPSNSNDSARSNHL</sequence>
<protein>
    <submittedName>
        <fullName evidence="1">Uncharacterized protein</fullName>
    </submittedName>
</protein>
<accession>A0A0A8ZJB5</accession>
<name>A0A0A8ZJB5_ARUDO</name>
<reference evidence="1" key="1">
    <citation type="submission" date="2014-09" db="EMBL/GenBank/DDBJ databases">
        <authorList>
            <person name="Magalhaes I.L.F."/>
            <person name="Oliveira U."/>
            <person name="Santos F.R."/>
            <person name="Vidigal T.H.D.A."/>
            <person name="Brescovit A.D."/>
            <person name="Santos A.J."/>
        </authorList>
    </citation>
    <scope>NUCLEOTIDE SEQUENCE</scope>
    <source>
        <tissue evidence="1">Shoot tissue taken approximately 20 cm above the soil surface</tissue>
    </source>
</reference>
<organism evidence="1">
    <name type="scientific">Arundo donax</name>
    <name type="common">Giant reed</name>
    <name type="synonym">Donax arundinaceus</name>
    <dbReference type="NCBI Taxonomy" id="35708"/>
    <lineage>
        <taxon>Eukaryota</taxon>
        <taxon>Viridiplantae</taxon>
        <taxon>Streptophyta</taxon>
        <taxon>Embryophyta</taxon>
        <taxon>Tracheophyta</taxon>
        <taxon>Spermatophyta</taxon>
        <taxon>Magnoliopsida</taxon>
        <taxon>Liliopsida</taxon>
        <taxon>Poales</taxon>
        <taxon>Poaceae</taxon>
        <taxon>PACMAD clade</taxon>
        <taxon>Arundinoideae</taxon>
        <taxon>Arundineae</taxon>
        <taxon>Arundo</taxon>
    </lineage>
</organism>
<proteinExistence type="predicted"/>
<reference evidence="1" key="2">
    <citation type="journal article" date="2015" name="Data Brief">
        <title>Shoot transcriptome of the giant reed, Arundo donax.</title>
        <authorList>
            <person name="Barrero R.A."/>
            <person name="Guerrero F.D."/>
            <person name="Moolhuijzen P."/>
            <person name="Goolsby J.A."/>
            <person name="Tidwell J."/>
            <person name="Bellgard S.E."/>
            <person name="Bellgard M.I."/>
        </authorList>
    </citation>
    <scope>NUCLEOTIDE SEQUENCE</scope>
    <source>
        <tissue evidence="1">Shoot tissue taken approximately 20 cm above the soil surface</tissue>
    </source>
</reference>
<evidence type="ECO:0000313" key="1">
    <source>
        <dbReference type="EMBL" id="JAD37773.1"/>
    </source>
</evidence>